<dbReference type="AlphaFoldDB" id="A0A5C8G126"/>
<dbReference type="EMBL" id="SAYJ01000018">
    <property type="protein sequence ID" value="TXJ55723.1"/>
    <property type="molecule type" value="Genomic_DNA"/>
</dbReference>
<evidence type="ECO:0000313" key="2">
    <source>
        <dbReference type="Proteomes" id="UP000325013"/>
    </source>
</evidence>
<sequence>MFILESYACSTPNFASNISSAKEFVLKECSFDPYDDMANEIIKAFNDEELCKSSVKFDKKLLKEKCNGYVVSKKVVEKLKELNKTIIMDKAIFIEYKDYKLFSYANSHVFTTIHHYSDMEDINNSLEAKEYNNDFIPIEYYNKFLDKYEYNKKIFVLSGSKILEYAIKETDKNKSNHNFNYIKPKYLILYSII</sequence>
<reference evidence="1 2" key="1">
    <citation type="journal article" date="1992" name="Lakartidningen">
        <title>[Penicillin V and not amoxicillin is the first choice preparation in acute otitis].</title>
        <authorList>
            <person name="Kamme C."/>
            <person name="Lundgren K."/>
            <person name="Prellner K."/>
        </authorList>
    </citation>
    <scope>NUCLEOTIDE SEQUENCE [LARGE SCALE GENOMIC DNA]</scope>
    <source>
        <strain evidence="1 2">PC2777IV</strain>
    </source>
</reference>
<name>A0A5C8G126_9SPIR</name>
<accession>A0A5C8G126</accession>
<protein>
    <submittedName>
        <fullName evidence="1">Uncharacterized protein</fullName>
    </submittedName>
</protein>
<proteinExistence type="predicted"/>
<organism evidence="1 2">
    <name type="scientific">Brachyspira aalborgi</name>
    <dbReference type="NCBI Taxonomy" id="29522"/>
    <lineage>
        <taxon>Bacteria</taxon>
        <taxon>Pseudomonadati</taxon>
        <taxon>Spirochaetota</taxon>
        <taxon>Spirochaetia</taxon>
        <taxon>Brachyspirales</taxon>
        <taxon>Brachyspiraceae</taxon>
        <taxon>Brachyspira</taxon>
    </lineage>
</organism>
<dbReference type="RefSeq" id="WP_147529318.1">
    <property type="nucleotide sequence ID" value="NZ_SAYJ01000018.1"/>
</dbReference>
<dbReference type="Proteomes" id="UP000325013">
    <property type="component" value="Unassembled WGS sequence"/>
</dbReference>
<comment type="caution">
    <text evidence="1">The sequence shown here is derived from an EMBL/GenBank/DDBJ whole genome shotgun (WGS) entry which is preliminary data.</text>
</comment>
<gene>
    <name evidence="1" type="ORF">EPJ67_09145</name>
</gene>
<evidence type="ECO:0000313" key="1">
    <source>
        <dbReference type="EMBL" id="TXJ55723.1"/>
    </source>
</evidence>